<dbReference type="AlphaFoldDB" id="A0A1H8ATX6"/>
<dbReference type="GO" id="GO:0033499">
    <property type="term" value="P:galactose catabolic process via UDP-galactose, Leloir pathway"/>
    <property type="evidence" value="ECO:0007669"/>
    <property type="project" value="TreeGrafter"/>
</dbReference>
<dbReference type="InterPro" id="IPR011013">
    <property type="entry name" value="Gal_mutarotase_sf_dom"/>
</dbReference>
<keyword evidence="5" id="KW-1185">Reference proteome</keyword>
<evidence type="ECO:0000313" key="4">
    <source>
        <dbReference type="EMBL" id="SEM74251.1"/>
    </source>
</evidence>
<dbReference type="InterPro" id="IPR047215">
    <property type="entry name" value="Galactose_mutarotase-like"/>
</dbReference>
<dbReference type="GO" id="GO:0006006">
    <property type="term" value="P:glucose metabolic process"/>
    <property type="evidence" value="ECO:0007669"/>
    <property type="project" value="TreeGrafter"/>
</dbReference>
<organism evidence="4 5">
    <name type="scientific">Loktanella fryxellensis</name>
    <dbReference type="NCBI Taxonomy" id="245187"/>
    <lineage>
        <taxon>Bacteria</taxon>
        <taxon>Pseudomonadati</taxon>
        <taxon>Pseudomonadota</taxon>
        <taxon>Alphaproteobacteria</taxon>
        <taxon>Rhodobacterales</taxon>
        <taxon>Roseobacteraceae</taxon>
        <taxon>Loktanella</taxon>
    </lineage>
</organism>
<dbReference type="STRING" id="245187.SAMN04488003_10442"/>
<dbReference type="GO" id="GO:0004034">
    <property type="term" value="F:aldose 1-epimerase activity"/>
    <property type="evidence" value="ECO:0007669"/>
    <property type="project" value="TreeGrafter"/>
</dbReference>
<dbReference type="Gene3D" id="2.70.98.10">
    <property type="match status" value="1"/>
</dbReference>
<evidence type="ECO:0000256" key="3">
    <source>
        <dbReference type="ARBA" id="ARBA00023277"/>
    </source>
</evidence>
<dbReference type="PANTHER" id="PTHR10091:SF49">
    <property type="entry name" value="ALDOSE 1-EPIMERASE"/>
    <property type="match status" value="1"/>
</dbReference>
<keyword evidence="2" id="KW-0413">Isomerase</keyword>
<keyword evidence="3" id="KW-0119">Carbohydrate metabolism</keyword>
<dbReference type="Pfam" id="PF01263">
    <property type="entry name" value="Aldose_epim"/>
    <property type="match status" value="1"/>
</dbReference>
<proteinExistence type="inferred from homology"/>
<dbReference type="Proteomes" id="UP000199585">
    <property type="component" value="Unassembled WGS sequence"/>
</dbReference>
<dbReference type="InterPro" id="IPR014718">
    <property type="entry name" value="GH-type_carb-bd"/>
</dbReference>
<dbReference type="EMBL" id="FOCI01000004">
    <property type="protein sequence ID" value="SEM74251.1"/>
    <property type="molecule type" value="Genomic_DNA"/>
</dbReference>
<dbReference type="CDD" id="cd09019">
    <property type="entry name" value="galactose_mutarotase_like"/>
    <property type="match status" value="1"/>
</dbReference>
<dbReference type="InterPro" id="IPR008183">
    <property type="entry name" value="Aldose_1/G6P_1-epimerase"/>
</dbReference>
<evidence type="ECO:0000313" key="5">
    <source>
        <dbReference type="Proteomes" id="UP000199585"/>
    </source>
</evidence>
<dbReference type="RefSeq" id="WP_245731321.1">
    <property type="nucleotide sequence ID" value="NZ_FOCI01000004.1"/>
</dbReference>
<comment type="similarity">
    <text evidence="1">Belongs to the aldose epimerase family.</text>
</comment>
<dbReference type="SUPFAM" id="SSF74650">
    <property type="entry name" value="Galactose mutarotase-like"/>
    <property type="match status" value="1"/>
</dbReference>
<gene>
    <name evidence="4" type="ORF">SAMN04488003_10442</name>
</gene>
<evidence type="ECO:0000256" key="1">
    <source>
        <dbReference type="ARBA" id="ARBA00006206"/>
    </source>
</evidence>
<protein>
    <submittedName>
        <fullName evidence="4">Aldose 1-epimerase</fullName>
    </submittedName>
</protein>
<dbReference type="PANTHER" id="PTHR10091">
    <property type="entry name" value="ALDOSE-1-EPIMERASE"/>
    <property type="match status" value="1"/>
</dbReference>
<sequence>MIAHFGTTADGLDIDAVTLRAGDLTATILTWGAVVQDVRLSGVDYPLTLGSDHLADYEGEMRYSGSVIGPIVNRISTGRVAIDGMMYELERNAPNGIHLHSGSRATHLRPWKIAEATPDRVTLTLHLPDGDCGLPGDRHIRVVYTLIAPATLTMEITGKTDQPTLMNFANHAMWNLDNTPTWAGHTLRVAADRYLPATPDFTPTGEIADITGSPLDLRAGRVVTPGNPDMDHNVCLSDAPTALRDVLWLTGQSGVTLTLATDQPGMQLFDGRWAIRLGKGTYEGLVFEAQNWPDAPTHDGFPSIRVTEDAPYRQFTTFSFTRS</sequence>
<reference evidence="4 5" key="1">
    <citation type="submission" date="2016-10" db="EMBL/GenBank/DDBJ databases">
        <authorList>
            <person name="de Groot N.N."/>
        </authorList>
    </citation>
    <scope>NUCLEOTIDE SEQUENCE [LARGE SCALE GENOMIC DNA]</scope>
    <source>
        <strain evidence="4 5">DSM 16213</strain>
    </source>
</reference>
<dbReference type="GO" id="GO:0030246">
    <property type="term" value="F:carbohydrate binding"/>
    <property type="evidence" value="ECO:0007669"/>
    <property type="project" value="InterPro"/>
</dbReference>
<evidence type="ECO:0000256" key="2">
    <source>
        <dbReference type="ARBA" id="ARBA00023235"/>
    </source>
</evidence>
<name>A0A1H8ATX6_9RHOB</name>
<accession>A0A1H8ATX6</accession>